<dbReference type="InterPro" id="IPR048328">
    <property type="entry name" value="Dyp_perox_C"/>
</dbReference>
<dbReference type="InterPro" id="IPR048327">
    <property type="entry name" value="Dyp_perox_N"/>
</dbReference>
<evidence type="ECO:0000256" key="16">
    <source>
        <dbReference type="SAM" id="MobiDB-lite"/>
    </source>
</evidence>
<dbReference type="SUPFAM" id="SSF54909">
    <property type="entry name" value="Dimeric alpha+beta barrel"/>
    <property type="match status" value="1"/>
</dbReference>
<evidence type="ECO:0000313" key="20">
    <source>
        <dbReference type="Proteomes" id="UP000237682"/>
    </source>
</evidence>
<dbReference type="Pfam" id="PF20628">
    <property type="entry name" value="Dyp_perox_C"/>
    <property type="match status" value="1"/>
</dbReference>
<dbReference type="GO" id="GO:0020037">
    <property type="term" value="F:heme binding"/>
    <property type="evidence" value="ECO:0007669"/>
    <property type="project" value="InterPro"/>
</dbReference>
<dbReference type="NCBIfam" id="TIGR01413">
    <property type="entry name" value="Dyp_perox_fam"/>
    <property type="match status" value="1"/>
</dbReference>
<evidence type="ECO:0000256" key="1">
    <source>
        <dbReference type="ARBA" id="ARBA00004196"/>
    </source>
</evidence>
<proteinExistence type="inferred from homology"/>
<keyword evidence="4 13" id="KW-0349">Heme</keyword>
<feature type="domain" description="Dyp-type peroxidase N-terminal" evidence="17">
    <location>
        <begin position="67"/>
        <end position="218"/>
    </location>
</feature>
<dbReference type="GO" id="GO:0033212">
    <property type="term" value="P:iron import into cell"/>
    <property type="evidence" value="ECO:0007669"/>
    <property type="project" value="InterPro"/>
</dbReference>
<dbReference type="Proteomes" id="UP000237682">
    <property type="component" value="Unassembled WGS sequence"/>
</dbReference>
<dbReference type="InterPro" id="IPR006314">
    <property type="entry name" value="Dyp_peroxidase"/>
</dbReference>
<evidence type="ECO:0000256" key="7">
    <source>
        <dbReference type="ARBA" id="ARBA00023002"/>
    </source>
</evidence>
<evidence type="ECO:0000256" key="15">
    <source>
        <dbReference type="RuleBase" id="RU365017"/>
    </source>
</evidence>
<feature type="binding site" evidence="13">
    <location>
        <position position="334"/>
    </location>
    <ligand>
        <name>heme b</name>
        <dbReference type="ChEBI" id="CHEBI:60344"/>
    </ligand>
</feature>
<reference evidence="19 20" key="1">
    <citation type="submission" date="2018-02" db="EMBL/GenBank/DDBJ databases">
        <title>Whole genome sequencing of endophytic bacterium.</title>
        <authorList>
            <person name="Eedara R."/>
            <person name="Podile A.R."/>
        </authorList>
    </citation>
    <scope>NUCLEOTIDE SEQUENCE [LARGE SCALE GENOMIC DNA]</scope>
    <source>
        <strain evidence="19 20">RP1T</strain>
    </source>
</reference>
<evidence type="ECO:0000256" key="8">
    <source>
        <dbReference type="ARBA" id="ARBA00023004"/>
    </source>
</evidence>
<dbReference type="Pfam" id="PF04261">
    <property type="entry name" value="Dyp_perox_N"/>
    <property type="match status" value="1"/>
</dbReference>
<dbReference type="PANTHER" id="PTHR30521">
    <property type="entry name" value="DEFERROCHELATASE/PEROXIDASE"/>
    <property type="match status" value="1"/>
</dbReference>
<dbReference type="AlphaFoldDB" id="A0A2S9QD00"/>
<comment type="similarity">
    <text evidence="2">Belongs to the DyP-type peroxidase family. EfeB subfamily.</text>
</comment>
<evidence type="ECO:0000256" key="2">
    <source>
        <dbReference type="ARBA" id="ARBA00005365"/>
    </source>
</evidence>
<dbReference type="OrthoDB" id="9781066at2"/>
<keyword evidence="8 13" id="KW-0408">Iron</keyword>
<name>A0A2S9QD00_9HYPH</name>
<keyword evidence="5 13" id="KW-0479">Metal-binding</keyword>
<evidence type="ECO:0000256" key="9">
    <source>
        <dbReference type="ARBA" id="ARBA00023239"/>
    </source>
</evidence>
<comment type="caution">
    <text evidence="19">The sequence shown here is derived from an EMBL/GenBank/DDBJ whole genome shotgun (WGS) entry which is preliminary data.</text>
</comment>
<dbReference type="PROSITE" id="PS51404">
    <property type="entry name" value="DYP_PEROXIDASE"/>
    <property type="match status" value="1"/>
</dbReference>
<evidence type="ECO:0000256" key="14">
    <source>
        <dbReference type="PIRSR" id="PIRSR606313-2"/>
    </source>
</evidence>
<evidence type="ECO:0000256" key="5">
    <source>
        <dbReference type="ARBA" id="ARBA00022723"/>
    </source>
</evidence>
<comment type="subcellular location">
    <subcellularLocation>
        <location evidence="1">Cell envelope</location>
    </subcellularLocation>
</comment>
<comment type="function">
    <text evidence="15">Involved in the recovery of exogenous heme iron. Extracts iron from heme while preserving the protoporphyrin ring intact.</text>
</comment>
<dbReference type="EMBL" id="PUEJ01000004">
    <property type="protein sequence ID" value="PRH87190.1"/>
    <property type="molecule type" value="Genomic_DNA"/>
</dbReference>
<dbReference type="GO" id="GO:0005829">
    <property type="term" value="C:cytosol"/>
    <property type="evidence" value="ECO:0007669"/>
    <property type="project" value="TreeGrafter"/>
</dbReference>
<organism evidence="19 20">
    <name type="scientific">Labrys okinawensis</name>
    <dbReference type="NCBI Taxonomy" id="346911"/>
    <lineage>
        <taxon>Bacteria</taxon>
        <taxon>Pseudomonadati</taxon>
        <taxon>Pseudomonadota</taxon>
        <taxon>Alphaproteobacteria</taxon>
        <taxon>Hyphomicrobiales</taxon>
        <taxon>Xanthobacteraceae</taxon>
        <taxon>Labrys</taxon>
    </lineage>
</organism>
<keyword evidence="9" id="KW-0456">Lyase</keyword>
<gene>
    <name evidence="19" type="ORF">C5L14_11150</name>
</gene>
<dbReference type="NCBIfam" id="TIGR01412">
    <property type="entry name" value="tat_substr_1"/>
    <property type="match status" value="1"/>
</dbReference>
<dbReference type="EC" id="1.11.1.-" evidence="15"/>
<keyword evidence="7 15" id="KW-0560">Oxidoreductase</keyword>
<evidence type="ECO:0000259" key="18">
    <source>
        <dbReference type="Pfam" id="PF20628"/>
    </source>
</evidence>
<evidence type="ECO:0000256" key="12">
    <source>
        <dbReference type="ARBA" id="ARBA00048856"/>
    </source>
</evidence>
<feature type="binding site" evidence="14">
    <location>
        <position position="301"/>
    </location>
    <ligand>
        <name>protoporphyrin IX</name>
        <dbReference type="ChEBI" id="CHEBI:57306"/>
    </ligand>
</feature>
<feature type="binding site" evidence="13">
    <location>
        <begin position="241"/>
        <end position="243"/>
    </location>
    <ligand>
        <name>heme b</name>
        <dbReference type="ChEBI" id="CHEBI:60344"/>
    </ligand>
</feature>
<dbReference type="GO" id="GO:0004601">
    <property type="term" value="F:peroxidase activity"/>
    <property type="evidence" value="ECO:0007669"/>
    <property type="project" value="UniProtKB-KW"/>
</dbReference>
<feature type="binding site" evidence="14">
    <location>
        <begin position="241"/>
        <end position="243"/>
    </location>
    <ligand>
        <name>protoporphyrin IX</name>
        <dbReference type="ChEBI" id="CHEBI:57306"/>
    </ligand>
</feature>
<dbReference type="InterPro" id="IPR006311">
    <property type="entry name" value="TAT_signal"/>
</dbReference>
<evidence type="ECO:0000256" key="13">
    <source>
        <dbReference type="PIRSR" id="PIRSR606313-1"/>
    </source>
</evidence>
<feature type="binding site" evidence="13">
    <location>
        <begin position="339"/>
        <end position="341"/>
    </location>
    <ligand>
        <name>heme b</name>
        <dbReference type="ChEBI" id="CHEBI:60344"/>
    </ligand>
</feature>
<accession>A0A2S9QD00</accession>
<evidence type="ECO:0000256" key="3">
    <source>
        <dbReference type="ARBA" id="ARBA00022559"/>
    </source>
</evidence>
<protein>
    <recommendedName>
        <fullName evidence="10 15">Deferrochelatase</fullName>
        <ecNumber evidence="15">1.11.1.-</ecNumber>
    </recommendedName>
    <alternativeName>
        <fullName evidence="11 15">Peroxidase EfeB</fullName>
    </alternativeName>
</protein>
<comment type="cofactor">
    <cofactor evidence="13 15">
        <name>heme b</name>
        <dbReference type="ChEBI" id="CHEBI:60344"/>
    </cofactor>
    <text evidence="13 15">Binds 1 heme b (iron(II)-protoporphyrin IX) group non-covalently per subunit.</text>
</comment>
<evidence type="ECO:0000313" key="19">
    <source>
        <dbReference type="EMBL" id="PRH87190.1"/>
    </source>
</evidence>
<feature type="region of interest" description="Disordered" evidence="16">
    <location>
        <begin position="1"/>
        <end position="20"/>
    </location>
</feature>
<dbReference type="InterPro" id="IPR006313">
    <property type="entry name" value="EfeB/EfeN"/>
</dbReference>
<evidence type="ECO:0000256" key="6">
    <source>
        <dbReference type="ARBA" id="ARBA00022729"/>
    </source>
</evidence>
<dbReference type="InterPro" id="IPR011008">
    <property type="entry name" value="Dimeric_a/b-barrel"/>
</dbReference>
<evidence type="ECO:0000256" key="4">
    <source>
        <dbReference type="ARBA" id="ARBA00022617"/>
    </source>
</evidence>
<sequence length="430" mass="46446">MTDKPPYPPQTDTDAPRSPGRRSMLLGLGAAGGGALLATLPGKQAAAAEAGSTGHLSDRVAYLGAHQAGVTTDRPPMGLVVAFNILATTRADLERLFRVLTDRIAFLTQGGTPPVIDSKFPPPDSGLMGPVVSPDNLTITVGVGASLFDQRFGLADKKPRQLIKMPQFPNDALSAELCHGDLMIQICSNTTDSNLHALRDIVKNTPDLLMVRWKQEGFVPPPRAAGENQSAPRNLLGFKDGTANPDHKDEAEMNRLVWVQHGGAEPAWATGGSYGVVRIIRNFVERWDRTPLGEQEAIMGRHKPNGAPLGMKAEADIPSYHDDPEGKRTPLDAHIRLANPRTPDSRKNLILRRPFNYSNGITKSGQLDMGLLFICFQSDLEAGFATVQQRLNGEPLEEYIKPVGGGYFFILPGIPDKTAFLGQSLLAETA</sequence>
<keyword evidence="20" id="KW-1185">Reference proteome</keyword>
<comment type="catalytic activity">
    <reaction evidence="12">
        <text>heme b + 2 H(+) = protoporphyrin IX + Fe(2+)</text>
        <dbReference type="Rhea" id="RHEA:22584"/>
        <dbReference type="ChEBI" id="CHEBI:15378"/>
        <dbReference type="ChEBI" id="CHEBI:29033"/>
        <dbReference type="ChEBI" id="CHEBI:57306"/>
        <dbReference type="ChEBI" id="CHEBI:60344"/>
        <dbReference type="EC" id="4.98.1.1"/>
    </reaction>
    <physiologicalReaction direction="left-to-right" evidence="12">
        <dbReference type="Rhea" id="RHEA:22585"/>
    </physiologicalReaction>
</comment>
<dbReference type="RefSeq" id="WP_105862129.1">
    <property type="nucleotide sequence ID" value="NZ_PUEJ01000004.1"/>
</dbReference>
<dbReference type="PANTHER" id="PTHR30521:SF4">
    <property type="entry name" value="DEFERROCHELATASE"/>
    <property type="match status" value="1"/>
</dbReference>
<dbReference type="GO" id="GO:0046872">
    <property type="term" value="F:metal ion binding"/>
    <property type="evidence" value="ECO:0007669"/>
    <property type="project" value="UniProtKB-KW"/>
</dbReference>
<feature type="domain" description="Dyp-type peroxidase C-terminal" evidence="18">
    <location>
        <begin position="232"/>
        <end position="413"/>
    </location>
</feature>
<evidence type="ECO:0000256" key="10">
    <source>
        <dbReference type="ARBA" id="ARBA00033771"/>
    </source>
</evidence>
<keyword evidence="3 15" id="KW-0575">Peroxidase</keyword>
<evidence type="ECO:0000256" key="11">
    <source>
        <dbReference type="ARBA" id="ARBA00033775"/>
    </source>
</evidence>
<dbReference type="GO" id="GO:0030313">
    <property type="term" value="C:cell envelope"/>
    <property type="evidence" value="ECO:0007669"/>
    <property type="project" value="UniProtKB-SubCell"/>
</dbReference>
<keyword evidence="6" id="KW-0732">Signal</keyword>
<evidence type="ECO:0000259" key="17">
    <source>
        <dbReference type="Pfam" id="PF04261"/>
    </source>
</evidence>
<dbReference type="PROSITE" id="PS51318">
    <property type="entry name" value="TAT"/>
    <property type="match status" value="1"/>
</dbReference>
<dbReference type="GO" id="GO:0004325">
    <property type="term" value="F:ferrochelatase activity"/>
    <property type="evidence" value="ECO:0007669"/>
    <property type="project" value="UniProtKB-EC"/>
</dbReference>
<feature type="binding site" evidence="13">
    <location>
        <position position="352"/>
    </location>
    <ligand>
        <name>heme b</name>
        <dbReference type="ChEBI" id="CHEBI:60344"/>
    </ligand>
</feature>